<reference evidence="1 2" key="1">
    <citation type="submission" date="2007-01" db="EMBL/GenBank/DDBJ databases">
        <authorList>
            <person name="Haygood M."/>
            <person name="Podell S."/>
            <person name="Anderson C."/>
            <person name="Hopkinson B."/>
            <person name="Roe K."/>
            <person name="Barbeau K."/>
            <person name="Gaasterland T."/>
            <person name="Ferriera S."/>
            <person name="Johnson J."/>
            <person name="Kravitz S."/>
            <person name="Beeson K."/>
            <person name="Sutton G."/>
            <person name="Rogers Y.-H."/>
            <person name="Friedman R."/>
            <person name="Frazier M."/>
            <person name="Venter J.C."/>
        </authorList>
    </citation>
    <scope>NUCLEOTIDE SEQUENCE [LARGE SCALE GENOMIC DNA]</scope>
    <source>
        <strain evidence="1 2">ATCC 23134</strain>
    </source>
</reference>
<evidence type="ECO:0000313" key="1">
    <source>
        <dbReference type="EMBL" id="EAY24474.1"/>
    </source>
</evidence>
<proteinExistence type="predicted"/>
<dbReference type="Proteomes" id="UP000004095">
    <property type="component" value="Unassembled WGS sequence"/>
</dbReference>
<evidence type="ECO:0000313" key="2">
    <source>
        <dbReference type="Proteomes" id="UP000004095"/>
    </source>
</evidence>
<keyword evidence="2" id="KW-1185">Reference proteome</keyword>
<protein>
    <submittedName>
        <fullName evidence="1">Uncharacterized protein</fullName>
    </submittedName>
</protein>
<gene>
    <name evidence="1" type="ORF">M23134_06461</name>
</gene>
<dbReference type="AlphaFoldDB" id="A1ZYQ0"/>
<dbReference type="EMBL" id="AAWS01000068">
    <property type="protein sequence ID" value="EAY24474.1"/>
    <property type="molecule type" value="Genomic_DNA"/>
</dbReference>
<accession>A1ZYQ0</accession>
<comment type="caution">
    <text evidence="1">The sequence shown here is derived from an EMBL/GenBank/DDBJ whole genome shotgun (WGS) entry which is preliminary data.</text>
</comment>
<sequence length="82" mass="9416">MNNKDQMNAQAALYTLLTVRSEELCKERLLAERALEQAKDSRSLVEVVFYEKELEIIDRLDGELSLLMEQTEQLAEANREAG</sequence>
<name>A1ZYQ0_MICM2</name>
<organism evidence="1 2">
    <name type="scientific">Microscilla marina ATCC 23134</name>
    <dbReference type="NCBI Taxonomy" id="313606"/>
    <lineage>
        <taxon>Bacteria</taxon>
        <taxon>Pseudomonadati</taxon>
        <taxon>Bacteroidota</taxon>
        <taxon>Cytophagia</taxon>
        <taxon>Cytophagales</taxon>
        <taxon>Microscillaceae</taxon>
        <taxon>Microscilla</taxon>
    </lineage>
</organism>
<dbReference type="RefSeq" id="WP_002704715.1">
    <property type="nucleotide sequence ID" value="NZ_AAWS01000068.1"/>
</dbReference>